<dbReference type="InterPro" id="IPR025716">
    <property type="entry name" value="Post-transcriptional_regulator"/>
</dbReference>
<keyword evidence="2" id="KW-1185">Reference proteome</keyword>
<evidence type="ECO:0000313" key="2">
    <source>
        <dbReference type="Proteomes" id="UP000515928"/>
    </source>
</evidence>
<reference evidence="1 2" key="1">
    <citation type="submission" date="2020-08" db="EMBL/GenBank/DDBJ databases">
        <title>Genome sequence of Erysipelothrix inopinata DSM 15511T.</title>
        <authorList>
            <person name="Hyun D.-W."/>
            <person name="Bae J.-W."/>
        </authorList>
    </citation>
    <scope>NUCLEOTIDE SEQUENCE [LARGE SCALE GENOMIC DNA]</scope>
    <source>
        <strain evidence="1 2">DSM 15511</strain>
    </source>
</reference>
<dbReference type="GO" id="GO:0003677">
    <property type="term" value="F:DNA binding"/>
    <property type="evidence" value="ECO:0007669"/>
    <property type="project" value="UniProtKB-KW"/>
</dbReference>
<protein>
    <submittedName>
        <fullName evidence="1">DNA-binding protein</fullName>
    </submittedName>
</protein>
<dbReference type="KEGG" id="eio:H9L01_09455"/>
<name>A0A7G9RYA8_9FIRM</name>
<gene>
    <name evidence="1" type="ORF">H9L01_09455</name>
</gene>
<dbReference type="AlphaFoldDB" id="A0A7G9RYA8"/>
<sequence length="94" mass="11169">MENLDSQQLNLLITLRLRQLHNNGLKGILFDDLVRMYRDFIWKNGQPVHLNEIASDVFRVSDETIVRWLATESKIDGYRYSLEDFLPMLEDEEL</sequence>
<dbReference type="Proteomes" id="UP000515928">
    <property type="component" value="Chromosome"/>
</dbReference>
<accession>A0A7G9RYA8</accession>
<keyword evidence="1" id="KW-0238">DNA-binding</keyword>
<proteinExistence type="predicted"/>
<dbReference type="RefSeq" id="WP_187533709.1">
    <property type="nucleotide sequence ID" value="NZ_CBCSHU010000016.1"/>
</dbReference>
<organism evidence="1 2">
    <name type="scientific">Erysipelothrix inopinata</name>
    <dbReference type="NCBI Taxonomy" id="225084"/>
    <lineage>
        <taxon>Bacteria</taxon>
        <taxon>Bacillati</taxon>
        <taxon>Bacillota</taxon>
        <taxon>Erysipelotrichia</taxon>
        <taxon>Erysipelotrichales</taxon>
        <taxon>Erysipelotrichaceae</taxon>
        <taxon>Erysipelothrix</taxon>
    </lineage>
</organism>
<evidence type="ECO:0000313" key="1">
    <source>
        <dbReference type="EMBL" id="QNN60583.1"/>
    </source>
</evidence>
<dbReference type="Pfam" id="PF13797">
    <property type="entry name" value="Post_transc_reg"/>
    <property type="match status" value="1"/>
</dbReference>
<dbReference type="EMBL" id="CP060715">
    <property type="protein sequence ID" value="QNN60583.1"/>
    <property type="molecule type" value="Genomic_DNA"/>
</dbReference>